<dbReference type="GO" id="GO:0046983">
    <property type="term" value="F:protein dimerization activity"/>
    <property type="evidence" value="ECO:0007669"/>
    <property type="project" value="InterPro"/>
</dbReference>
<keyword evidence="2" id="KW-1185">Reference proteome</keyword>
<dbReference type="SUPFAM" id="SSF140500">
    <property type="entry name" value="BAS1536-like"/>
    <property type="match status" value="1"/>
</dbReference>
<dbReference type="Gene3D" id="4.10.280.10">
    <property type="entry name" value="Helix-loop-helix DNA-binding domain"/>
    <property type="match status" value="1"/>
</dbReference>
<reference evidence="2" key="1">
    <citation type="submission" date="2015-03" db="EMBL/GenBank/DDBJ databases">
        <authorList>
            <person name="Nijsse Bart"/>
        </authorList>
    </citation>
    <scope>NUCLEOTIDE SEQUENCE [LARGE SCALE GENOMIC DNA]</scope>
</reference>
<dbReference type="GO" id="GO:0043937">
    <property type="term" value="P:regulation of sporulation"/>
    <property type="evidence" value="ECO:0007669"/>
    <property type="project" value="InterPro"/>
</dbReference>
<accession>A0A0U1L273</accession>
<dbReference type="EMBL" id="CTRP01000012">
    <property type="protein sequence ID" value="CQR73429.1"/>
    <property type="molecule type" value="Genomic_DNA"/>
</dbReference>
<dbReference type="AlphaFoldDB" id="A0A0U1L273"/>
<organism evidence="1 2">
    <name type="scientific">Sporomusa ovata</name>
    <dbReference type="NCBI Taxonomy" id="2378"/>
    <lineage>
        <taxon>Bacteria</taxon>
        <taxon>Bacillati</taxon>
        <taxon>Bacillota</taxon>
        <taxon>Negativicutes</taxon>
        <taxon>Selenomonadales</taxon>
        <taxon>Sporomusaceae</taxon>
        <taxon>Sporomusa</taxon>
    </lineage>
</organism>
<sequence length="56" mass="6597">MAELVELQEMIEKLRSKMNEVALKKTLTDPEVVRASQMLDVLLNEYQRMLSEKMNK</sequence>
<protein>
    <recommendedName>
        <fullName evidence="3">Spo0E like sporulation regulatory protein</fullName>
    </recommendedName>
</protein>
<dbReference type="InterPro" id="IPR037208">
    <property type="entry name" value="Spo0E-like_sf"/>
</dbReference>
<evidence type="ECO:0000313" key="1">
    <source>
        <dbReference type="EMBL" id="CQR73429.1"/>
    </source>
</evidence>
<evidence type="ECO:0000313" key="2">
    <source>
        <dbReference type="Proteomes" id="UP000049855"/>
    </source>
</evidence>
<dbReference type="InterPro" id="IPR018540">
    <property type="entry name" value="Spo0E-like"/>
</dbReference>
<proteinExistence type="predicted"/>
<evidence type="ECO:0008006" key="3">
    <source>
        <dbReference type="Google" id="ProtNLM"/>
    </source>
</evidence>
<dbReference type="RefSeq" id="WP_021168202.1">
    <property type="nucleotide sequence ID" value="NZ_CTRP01000012.1"/>
</dbReference>
<dbReference type="Proteomes" id="UP000049855">
    <property type="component" value="Unassembled WGS sequence"/>
</dbReference>
<dbReference type="Pfam" id="PF09388">
    <property type="entry name" value="SpoOE-like"/>
    <property type="match status" value="1"/>
</dbReference>
<name>A0A0U1L273_9FIRM</name>
<dbReference type="InterPro" id="IPR036638">
    <property type="entry name" value="HLH_DNA-bd_sf"/>
</dbReference>
<gene>
    <name evidence="1" type="ORF">SpAn4DRAFT_2661</name>
</gene>